<name>G2G3V5_9ACTN</name>
<evidence type="ECO:0000256" key="1">
    <source>
        <dbReference type="SAM" id="MobiDB-lite"/>
    </source>
</evidence>
<dbReference type="SUPFAM" id="SSF48452">
    <property type="entry name" value="TPR-like"/>
    <property type="match status" value="2"/>
</dbReference>
<protein>
    <recommendedName>
        <fullName evidence="2">N-acetyltransferase domain-containing protein</fullName>
    </recommendedName>
</protein>
<dbReference type="Pfam" id="PF13424">
    <property type="entry name" value="TPR_12"/>
    <property type="match status" value="2"/>
</dbReference>
<keyword evidence="4" id="KW-1185">Reference proteome</keyword>
<sequence length="745" mass="79201">MLAEHPSDDLDALAPLWGELLDHHAASAPHLGDLGEVRSAEESWQIRRAEYRAWLDEPHAKILTVRDHDQLLGYAFVRVIAAAGSWKLGDRVGVLETLVITADARGRGLGRRLLQAVDDHCRAHGATTLRISVIDGNTAHDFYARHGAVAFTNTLLLPLPVSGMTVPAPRPASGPEPGGGAWEVIERVTVPKGAAANEDELLVADGGLVAVVDGATDKSGRDYGGLTGGARAARCVRDTLARMAADTAPDRAVDQITTALAKLRTQWNVPADDPVAPSAAAAVVVPALRLIWRVGDVHVALRRGATWTRLPATKRIDDVLAGTRAAYTHCMIAGGRSEEEIAAQDPGREVILPVLKEQGRLANRPGPYGYGVLDGTPVPADFVEVIPFDDQVEEIVLASDGFLSPAATLTTAEAELQAAIAQDPLRIGMNPGTKGVKPGAVSFDDRTYVRLRRSPGPAWAATPPGAATPERDSGRGSLLERLQARAGLAFRDGDFERADALYAHVVSVMEQSGAQGTLPYLAALHDHALVCYGQGRWADGEARLREVVQGREELAGPVAAGTVGAMARLAEAVGEQGRWEEAETLAREAVHRAETGLPATHEEALAARLALAWVLQRTGAPDTEEVLRAVAGDLARVLGVRHRTTLASRHLLARLLREQERYDEALAVVRELAADRAGTLGPEHPHTLRAQADLAVLLHQVGHQEEAADLARSTLADSALVTSLLGAAQHHDQQIRTALGAITSG</sequence>
<dbReference type="Gene3D" id="3.40.630.30">
    <property type="match status" value="1"/>
</dbReference>
<dbReference type="PROSITE" id="PS51186">
    <property type="entry name" value="GNAT"/>
    <property type="match status" value="1"/>
</dbReference>
<dbReference type="PATRIC" id="fig|700597.3.peg.148"/>
<dbReference type="SUPFAM" id="SSF55729">
    <property type="entry name" value="Acyl-CoA N-acyltransferases (Nat)"/>
    <property type="match status" value="1"/>
</dbReference>
<evidence type="ECO:0000259" key="2">
    <source>
        <dbReference type="PROSITE" id="PS51186"/>
    </source>
</evidence>
<feature type="domain" description="N-acetyltransferase" evidence="2">
    <location>
        <begin position="21"/>
        <end position="191"/>
    </location>
</feature>
<feature type="region of interest" description="Disordered" evidence="1">
    <location>
        <begin position="454"/>
        <end position="475"/>
    </location>
</feature>
<dbReference type="Proteomes" id="UP000004217">
    <property type="component" value="Unassembled WGS sequence"/>
</dbReference>
<organism evidence="3 4">
    <name type="scientific">Streptomyces zinciresistens K42</name>
    <dbReference type="NCBI Taxonomy" id="700597"/>
    <lineage>
        <taxon>Bacteria</taxon>
        <taxon>Bacillati</taxon>
        <taxon>Actinomycetota</taxon>
        <taxon>Actinomycetes</taxon>
        <taxon>Kitasatosporales</taxon>
        <taxon>Streptomycetaceae</taxon>
        <taxon>Streptomyces</taxon>
    </lineage>
</organism>
<dbReference type="PANTHER" id="PTHR46082">
    <property type="entry name" value="ATP/GTP-BINDING PROTEIN-RELATED"/>
    <property type="match status" value="1"/>
</dbReference>
<evidence type="ECO:0000313" key="4">
    <source>
        <dbReference type="Proteomes" id="UP000004217"/>
    </source>
</evidence>
<dbReference type="Pfam" id="PF00583">
    <property type="entry name" value="Acetyltransf_1"/>
    <property type="match status" value="1"/>
</dbReference>
<dbReference type="RefSeq" id="WP_007490608.1">
    <property type="nucleotide sequence ID" value="NZ_AGBF01000001.1"/>
</dbReference>
<gene>
    <name evidence="3" type="ORF">SZN_00780</name>
</gene>
<dbReference type="GO" id="GO:0016747">
    <property type="term" value="F:acyltransferase activity, transferring groups other than amino-acyl groups"/>
    <property type="evidence" value="ECO:0007669"/>
    <property type="project" value="InterPro"/>
</dbReference>
<dbReference type="InterPro" id="IPR000182">
    <property type="entry name" value="GNAT_dom"/>
</dbReference>
<dbReference type="Gene3D" id="3.60.40.10">
    <property type="entry name" value="PPM-type phosphatase domain"/>
    <property type="match status" value="1"/>
</dbReference>
<feature type="compositionally biased region" description="Low complexity" evidence="1">
    <location>
        <begin position="455"/>
        <end position="468"/>
    </location>
</feature>
<dbReference type="InterPro" id="IPR011990">
    <property type="entry name" value="TPR-like_helical_dom_sf"/>
</dbReference>
<evidence type="ECO:0000313" key="3">
    <source>
        <dbReference type="EMBL" id="EGX61851.1"/>
    </source>
</evidence>
<dbReference type="Gene3D" id="1.25.40.10">
    <property type="entry name" value="Tetratricopeptide repeat domain"/>
    <property type="match status" value="2"/>
</dbReference>
<dbReference type="EMBL" id="AGBF01000001">
    <property type="protein sequence ID" value="EGX61851.1"/>
    <property type="molecule type" value="Genomic_DNA"/>
</dbReference>
<comment type="caution">
    <text evidence="3">The sequence shown here is derived from an EMBL/GenBank/DDBJ whole genome shotgun (WGS) entry which is preliminary data.</text>
</comment>
<accession>G2G3V5</accession>
<dbReference type="InterPro" id="IPR036457">
    <property type="entry name" value="PPM-type-like_dom_sf"/>
</dbReference>
<dbReference type="InterPro" id="IPR016181">
    <property type="entry name" value="Acyl_CoA_acyltransferase"/>
</dbReference>
<dbReference type="InterPro" id="IPR053137">
    <property type="entry name" value="NLR-like"/>
</dbReference>
<dbReference type="SUPFAM" id="SSF81606">
    <property type="entry name" value="PP2C-like"/>
    <property type="match status" value="1"/>
</dbReference>
<reference evidence="3 4" key="1">
    <citation type="submission" date="2011-08" db="EMBL/GenBank/DDBJ databases">
        <authorList>
            <person name="Lin Y."/>
            <person name="Hao X."/>
            <person name="Johnstone L."/>
            <person name="Miller S.J."/>
            <person name="Wei G."/>
            <person name="Rensing C."/>
        </authorList>
    </citation>
    <scope>NUCLEOTIDE SEQUENCE [LARGE SCALE GENOMIC DNA]</scope>
    <source>
        <strain evidence="3 4">K42</strain>
    </source>
</reference>
<dbReference type="AlphaFoldDB" id="G2G3V5"/>
<proteinExistence type="predicted"/>
<dbReference type="PANTHER" id="PTHR46082:SF6">
    <property type="entry name" value="AAA+ ATPASE DOMAIN-CONTAINING PROTEIN-RELATED"/>
    <property type="match status" value="1"/>
</dbReference>